<sequence>MINGFKEFIMRGNVIELAVAVVIGAAFTGLVNAIVTGIFNPLIAAIFNADTLKNSLTVPLGDAELSFGLVLAALIQFLLVAAVVYFAFVMPLNTLKENQARRRQAGVPLDPKKNPVTDLDLLTEIRDLLAASTGAETVSSRTAAAPLADATAARPAENAKHTL</sequence>
<reference evidence="10 11" key="1">
    <citation type="submission" date="2019-03" db="EMBL/GenBank/DDBJ databases">
        <title>Genomics of glacier-inhabiting Cryobacterium strains.</title>
        <authorList>
            <person name="Liu Q."/>
            <person name="Xin Y.-H."/>
        </authorList>
    </citation>
    <scope>NUCLEOTIDE SEQUENCE [LARGE SCALE GENOMIC DNA]</scope>
    <source>
        <strain evidence="10 11">RHLS22-1</strain>
    </source>
</reference>
<keyword evidence="5 9" id="KW-1133">Transmembrane helix</keyword>
<dbReference type="NCBIfam" id="TIGR00220">
    <property type="entry name" value="mscL"/>
    <property type="match status" value="1"/>
</dbReference>
<organism evidence="10 11">
    <name type="scientific">Cryobacterium adonitolivorans</name>
    <dbReference type="NCBI Taxonomy" id="1259189"/>
    <lineage>
        <taxon>Bacteria</taxon>
        <taxon>Bacillati</taxon>
        <taxon>Actinomycetota</taxon>
        <taxon>Actinomycetes</taxon>
        <taxon>Micrococcales</taxon>
        <taxon>Microbacteriaceae</taxon>
        <taxon>Cryobacterium</taxon>
    </lineage>
</organism>
<proteinExistence type="inferred from homology"/>
<dbReference type="Gene3D" id="1.10.1200.120">
    <property type="entry name" value="Large-conductance mechanosensitive channel, MscL, domain 1"/>
    <property type="match status" value="1"/>
</dbReference>
<dbReference type="PANTHER" id="PTHR30266:SF2">
    <property type="entry name" value="LARGE-CONDUCTANCE MECHANOSENSITIVE CHANNEL"/>
    <property type="match status" value="1"/>
</dbReference>
<dbReference type="AlphaFoldDB" id="A0A4R8W934"/>
<evidence type="ECO:0000256" key="8">
    <source>
        <dbReference type="ARBA" id="ARBA00023303"/>
    </source>
</evidence>
<name>A0A4R8W934_9MICO</name>
<dbReference type="GO" id="GO:0005886">
    <property type="term" value="C:plasma membrane"/>
    <property type="evidence" value="ECO:0007669"/>
    <property type="project" value="UniProtKB-SubCell"/>
</dbReference>
<evidence type="ECO:0000313" key="10">
    <source>
        <dbReference type="EMBL" id="TFC04753.1"/>
    </source>
</evidence>
<keyword evidence="7 9" id="KW-0472">Membrane</keyword>
<accession>A0A4R8W934</accession>
<evidence type="ECO:0000256" key="2">
    <source>
        <dbReference type="ARBA" id="ARBA00022448"/>
    </source>
</evidence>
<dbReference type="PRINTS" id="PR01264">
    <property type="entry name" value="MECHCHANNEL"/>
</dbReference>
<dbReference type="SUPFAM" id="SSF81330">
    <property type="entry name" value="Gated mechanosensitive channel"/>
    <property type="match status" value="1"/>
</dbReference>
<feature type="transmembrane region" description="Helical" evidence="9">
    <location>
        <begin position="67"/>
        <end position="92"/>
    </location>
</feature>
<dbReference type="Proteomes" id="UP000297907">
    <property type="component" value="Unassembled WGS sequence"/>
</dbReference>
<dbReference type="InterPro" id="IPR036019">
    <property type="entry name" value="MscL_channel"/>
</dbReference>
<keyword evidence="8 9" id="KW-0407">Ion channel</keyword>
<keyword evidence="2 9" id="KW-0813">Transport</keyword>
<evidence type="ECO:0000256" key="4">
    <source>
        <dbReference type="ARBA" id="ARBA00022692"/>
    </source>
</evidence>
<dbReference type="EMBL" id="SOFL01000012">
    <property type="protein sequence ID" value="TFC04753.1"/>
    <property type="molecule type" value="Genomic_DNA"/>
</dbReference>
<keyword evidence="4 9" id="KW-0812">Transmembrane</keyword>
<dbReference type="GO" id="GO:0008381">
    <property type="term" value="F:mechanosensitive monoatomic ion channel activity"/>
    <property type="evidence" value="ECO:0007669"/>
    <property type="project" value="UniProtKB-UniRule"/>
</dbReference>
<gene>
    <name evidence="9 10" type="primary">mscL</name>
    <name evidence="10" type="ORF">E3O42_04430</name>
</gene>
<dbReference type="HAMAP" id="MF_00115">
    <property type="entry name" value="MscL"/>
    <property type="match status" value="1"/>
</dbReference>
<protein>
    <recommendedName>
        <fullName evidence="9">Large-conductance mechanosensitive channel</fullName>
    </recommendedName>
</protein>
<comment type="function">
    <text evidence="9">Channel that opens in response to stretch forces in the membrane lipid bilayer. May participate in the regulation of osmotic pressure changes within the cell.</text>
</comment>
<keyword evidence="11" id="KW-1185">Reference proteome</keyword>
<comment type="similarity">
    <text evidence="9">Belongs to the MscL family.</text>
</comment>
<feature type="transmembrane region" description="Helical" evidence="9">
    <location>
        <begin position="14"/>
        <end position="47"/>
    </location>
</feature>
<keyword evidence="6 9" id="KW-0406">Ion transport</keyword>
<keyword evidence="3 9" id="KW-1003">Cell membrane</keyword>
<comment type="subcellular location">
    <subcellularLocation>
        <location evidence="9">Cell membrane</location>
        <topology evidence="9">Multi-pass membrane protein</topology>
    </subcellularLocation>
    <subcellularLocation>
        <location evidence="1">Membrane</location>
        <topology evidence="1">Multi-pass membrane protein</topology>
    </subcellularLocation>
</comment>
<dbReference type="PANTHER" id="PTHR30266">
    <property type="entry name" value="MECHANOSENSITIVE CHANNEL MSCL"/>
    <property type="match status" value="1"/>
</dbReference>
<evidence type="ECO:0000256" key="7">
    <source>
        <dbReference type="ARBA" id="ARBA00023136"/>
    </source>
</evidence>
<comment type="caution">
    <text evidence="10">The sequence shown here is derived from an EMBL/GenBank/DDBJ whole genome shotgun (WGS) entry which is preliminary data.</text>
</comment>
<dbReference type="InterPro" id="IPR037673">
    <property type="entry name" value="MSC/AndL"/>
</dbReference>
<evidence type="ECO:0000256" key="9">
    <source>
        <dbReference type="HAMAP-Rule" id="MF_00115"/>
    </source>
</evidence>
<evidence type="ECO:0000256" key="6">
    <source>
        <dbReference type="ARBA" id="ARBA00023065"/>
    </source>
</evidence>
<dbReference type="Pfam" id="PF01741">
    <property type="entry name" value="MscL"/>
    <property type="match status" value="1"/>
</dbReference>
<dbReference type="InterPro" id="IPR001185">
    <property type="entry name" value="MS_channel"/>
</dbReference>
<dbReference type="OrthoDB" id="9810350at2"/>
<evidence type="ECO:0000256" key="3">
    <source>
        <dbReference type="ARBA" id="ARBA00022475"/>
    </source>
</evidence>
<evidence type="ECO:0000256" key="5">
    <source>
        <dbReference type="ARBA" id="ARBA00022989"/>
    </source>
</evidence>
<dbReference type="RefSeq" id="WP_134452715.1">
    <property type="nucleotide sequence ID" value="NZ_SOFL01000012.1"/>
</dbReference>
<evidence type="ECO:0000313" key="11">
    <source>
        <dbReference type="Proteomes" id="UP000297907"/>
    </source>
</evidence>
<evidence type="ECO:0000256" key="1">
    <source>
        <dbReference type="ARBA" id="ARBA00004141"/>
    </source>
</evidence>
<comment type="subunit">
    <text evidence="9">Homopentamer.</text>
</comment>